<proteinExistence type="predicted"/>
<feature type="compositionally biased region" description="Low complexity" evidence="1">
    <location>
        <begin position="60"/>
        <end position="92"/>
    </location>
</feature>
<feature type="region of interest" description="Disordered" evidence="1">
    <location>
        <begin position="40"/>
        <end position="165"/>
    </location>
</feature>
<accession>A0A6T1L4E7</accession>
<organism evidence="2">
    <name type="scientific">Alexandrium monilatum</name>
    <dbReference type="NCBI Taxonomy" id="311494"/>
    <lineage>
        <taxon>Eukaryota</taxon>
        <taxon>Sar</taxon>
        <taxon>Alveolata</taxon>
        <taxon>Dinophyceae</taxon>
        <taxon>Gonyaulacales</taxon>
        <taxon>Pyrocystaceae</taxon>
        <taxon>Alexandrium</taxon>
    </lineage>
</organism>
<evidence type="ECO:0000313" key="3">
    <source>
        <dbReference type="EMBL" id="CAE4651044.1"/>
    </source>
</evidence>
<dbReference type="EMBL" id="HBNR01074737">
    <property type="protein sequence ID" value="CAE4651046.1"/>
    <property type="molecule type" value="Transcribed_RNA"/>
</dbReference>
<dbReference type="AlphaFoldDB" id="A0A6T1L4E7"/>
<reference evidence="2" key="1">
    <citation type="submission" date="2021-01" db="EMBL/GenBank/DDBJ databases">
        <authorList>
            <person name="Corre E."/>
            <person name="Pelletier E."/>
            <person name="Niang G."/>
            <person name="Scheremetjew M."/>
            <person name="Finn R."/>
            <person name="Kale V."/>
            <person name="Holt S."/>
            <person name="Cochrane G."/>
            <person name="Meng A."/>
            <person name="Brown T."/>
            <person name="Cohen L."/>
        </authorList>
    </citation>
    <scope>NUCLEOTIDE SEQUENCE</scope>
    <source>
        <strain evidence="2">CCMP3105</strain>
    </source>
</reference>
<dbReference type="EMBL" id="HBNR01074736">
    <property type="protein sequence ID" value="CAE4651044.1"/>
    <property type="molecule type" value="Transcribed_RNA"/>
</dbReference>
<sequence length="320" mass="35255">MAQACWLKPWWLWGRLSWGDQGQEAKGFMDDDAPLSVLAKPAKLDDDTPLAFLAGDLGKPKASPKGKAGTPPANKPAPKGSPKAAGKAAGKATPKKKAAGNSSSSSSSSDSSSGSDSEWKPKPPRRKGSTSSVSKKAKLKVLDKDKGEEDGAPEDGGGAIKKRDRSVKEQVVADLLCRWWYALPAWPPTDPAYYEEELAKRSLRKVQVAEWEWVPEEDGKGRKKVYELSQFPGLFRTSNGDLVDLRPRDSCPCYANFMKKELPELFDLLVLAIENQMKELKKSKSPETQLEQELQTRLTSIRNKAYESKQLGPLKRRKSA</sequence>
<feature type="compositionally biased region" description="Low complexity" evidence="1">
    <location>
        <begin position="99"/>
        <end position="116"/>
    </location>
</feature>
<protein>
    <submittedName>
        <fullName evidence="2">Uncharacterized protein</fullName>
    </submittedName>
</protein>
<evidence type="ECO:0000313" key="2">
    <source>
        <dbReference type="EMBL" id="CAE4651043.1"/>
    </source>
</evidence>
<dbReference type="EMBL" id="HBNR01074735">
    <property type="protein sequence ID" value="CAE4651043.1"/>
    <property type="molecule type" value="Transcribed_RNA"/>
</dbReference>
<name>A0A6T1L4E7_9DINO</name>
<evidence type="ECO:0000256" key="1">
    <source>
        <dbReference type="SAM" id="MobiDB-lite"/>
    </source>
</evidence>
<feature type="compositionally biased region" description="Basic and acidic residues" evidence="1">
    <location>
        <begin position="140"/>
        <end position="149"/>
    </location>
</feature>
<evidence type="ECO:0000313" key="4">
    <source>
        <dbReference type="EMBL" id="CAE4651046.1"/>
    </source>
</evidence>
<gene>
    <name evidence="2" type="ORF">AMON00008_LOCUS53082</name>
    <name evidence="3" type="ORF">AMON00008_LOCUS53083</name>
    <name evidence="4" type="ORF">AMON00008_LOCUS53084</name>
</gene>